<dbReference type="Proteomes" id="UP000727456">
    <property type="component" value="Unassembled WGS sequence"/>
</dbReference>
<gene>
    <name evidence="2" type="ORF">FHS31_000705</name>
</gene>
<comment type="caution">
    <text evidence="2">The sequence shown here is derived from an EMBL/GenBank/DDBJ whole genome shotgun (WGS) entry which is preliminary data.</text>
</comment>
<evidence type="ECO:0000256" key="1">
    <source>
        <dbReference type="SAM" id="Phobius"/>
    </source>
</evidence>
<protein>
    <submittedName>
        <fullName evidence="2">Uncharacterized protein</fullName>
    </submittedName>
</protein>
<keyword evidence="1" id="KW-0472">Membrane</keyword>
<dbReference type="RefSeq" id="WP_167071932.1">
    <property type="nucleotide sequence ID" value="NZ_JAAOZC010000001.1"/>
</dbReference>
<keyword evidence="3" id="KW-1185">Reference proteome</keyword>
<evidence type="ECO:0000313" key="3">
    <source>
        <dbReference type="Proteomes" id="UP000727456"/>
    </source>
</evidence>
<feature type="transmembrane region" description="Helical" evidence="1">
    <location>
        <begin position="86"/>
        <end position="108"/>
    </location>
</feature>
<feature type="transmembrane region" description="Helical" evidence="1">
    <location>
        <begin position="62"/>
        <end position="79"/>
    </location>
</feature>
<dbReference type="EMBL" id="JAAOZC010000001">
    <property type="protein sequence ID" value="NIJ07123.1"/>
    <property type="molecule type" value="Genomic_DNA"/>
</dbReference>
<keyword evidence="1" id="KW-0812">Transmembrane</keyword>
<name>A0ABX0TNM6_9SPHN</name>
<proteinExistence type="predicted"/>
<sequence length="205" mass="23021">MIALGRSGLEPPSHLSVGGSVRAERWIRLVERTGWIVFLADFFLPKFNGWRALLTLPEFPEMSHWALFLALAALRVSLWHRVSPRLVRLGGVVLLTALLVSLGNNLVFSPVFQGRGHFVDQQWAQVTRISAGDLDMQFEDGTMWQGKRSSATQMGLVVDECLTVEVFQGILGVQWIEFVDQTDANDKPRIGNCFNSPALENLRHH</sequence>
<reference evidence="2 3" key="1">
    <citation type="submission" date="2020-03" db="EMBL/GenBank/DDBJ databases">
        <title>Genomic Encyclopedia of Type Strains, Phase III (KMG-III): the genomes of soil and plant-associated and newly described type strains.</title>
        <authorList>
            <person name="Whitman W."/>
        </authorList>
    </citation>
    <scope>NUCLEOTIDE SEQUENCE [LARGE SCALE GENOMIC DNA]</scope>
    <source>
        <strain evidence="2 3">CECT 8804</strain>
    </source>
</reference>
<organism evidence="2 3">
    <name type="scientific">Sphingomonas vulcanisoli</name>
    <dbReference type="NCBI Taxonomy" id="1658060"/>
    <lineage>
        <taxon>Bacteria</taxon>
        <taxon>Pseudomonadati</taxon>
        <taxon>Pseudomonadota</taxon>
        <taxon>Alphaproteobacteria</taxon>
        <taxon>Sphingomonadales</taxon>
        <taxon>Sphingomonadaceae</taxon>
        <taxon>Sphingomonas</taxon>
    </lineage>
</organism>
<keyword evidence="1" id="KW-1133">Transmembrane helix</keyword>
<accession>A0ABX0TNM6</accession>
<evidence type="ECO:0000313" key="2">
    <source>
        <dbReference type="EMBL" id="NIJ07123.1"/>
    </source>
</evidence>